<evidence type="ECO:0000256" key="3">
    <source>
        <dbReference type="PROSITE-ProRule" id="PRU00708"/>
    </source>
</evidence>
<feature type="repeat" description="PPR" evidence="3">
    <location>
        <begin position="170"/>
        <end position="204"/>
    </location>
</feature>
<dbReference type="FunFam" id="1.25.40.10:FF:000968">
    <property type="entry name" value="Pentatricopeptide repeat-containing protein, mitochondrial"/>
    <property type="match status" value="1"/>
</dbReference>
<accession>A0A5N6QY42</accession>
<dbReference type="Proteomes" id="UP000327013">
    <property type="component" value="Chromosome 3"/>
</dbReference>
<dbReference type="InterPro" id="IPR046848">
    <property type="entry name" value="E_motif"/>
</dbReference>
<dbReference type="InterPro" id="IPR046960">
    <property type="entry name" value="PPR_At4g14850-like_plant"/>
</dbReference>
<protein>
    <submittedName>
        <fullName evidence="4">Uncharacterized protein</fullName>
    </submittedName>
</protein>
<comment type="similarity">
    <text evidence="1">Belongs to the PPR family. PCMP-H subfamily.</text>
</comment>
<dbReference type="Gene3D" id="1.25.40.10">
    <property type="entry name" value="Tetratricopeptide repeat domain"/>
    <property type="match status" value="4"/>
</dbReference>
<gene>
    <name evidence="4" type="ORF">FH972_008261</name>
</gene>
<feature type="repeat" description="PPR" evidence="3">
    <location>
        <begin position="267"/>
        <end position="301"/>
    </location>
</feature>
<dbReference type="InterPro" id="IPR011990">
    <property type="entry name" value="TPR-like_helical_dom_sf"/>
</dbReference>
<sequence length="593" mass="66458">MLSRKWFLLDFIHRCNDLRTFKQIHAQLLTSGVVRDELVVNRVAGFFGKFVEFNEYGCDILKQIDCRISSFPYNLLITGYAGSDTPRAAVLVYRRIVREGFMPDMYTFPVVLKSCAKFLGIGEGRQVHGVVVKMGFLGDLFVQNSLVHFYSVCGDFAVASRAFDDMPVRDVVSWTGLISGYVRAGLFGEAVALFSRMDVEPSKVTFVSVLVACGRMAYSSLGKGIHGLILKRVGLGLVVGNAIVDMYVKCECLFEAKQIFDELPERDIVSWTTIISGLVQCKLPKESLELFHKMHTSGIEPDRVILTSVLSACASLGALDYGRWINEYVDLRDIKWDAHIGTAMIDMYSKCGCVEMALRTFNRMAYKNVCTWNALLGGLAMHGHGHDALKHFEEMIRSDTRPNEVTFLAILTACCHSGLVDEGRRYFYQMISQQNNLSPRLEHYGCMVDMLCRAGHLDEAQALIKTMPMPPDVLIWGALLSGCNASGIVEFSQEVLDRLLEIESQDSGVYVLLSNIYATNQRWAEVTRVRRLMKERGIKKASGSSVIEVDDKAHEFLAGDTSHPQYEDVHQLLNILANKVYLEGHFADPLLIT</sequence>
<evidence type="ECO:0000313" key="5">
    <source>
        <dbReference type="Proteomes" id="UP000327013"/>
    </source>
</evidence>
<dbReference type="FunFam" id="1.25.40.10:FF:000511">
    <property type="entry name" value="Pentatricopeptide repeat-containing protein"/>
    <property type="match status" value="1"/>
</dbReference>
<dbReference type="OrthoDB" id="1908712at2759"/>
<dbReference type="GO" id="GO:0009451">
    <property type="term" value="P:RNA modification"/>
    <property type="evidence" value="ECO:0007669"/>
    <property type="project" value="InterPro"/>
</dbReference>
<keyword evidence="5" id="KW-1185">Reference proteome</keyword>
<feature type="repeat" description="PPR" evidence="3">
    <location>
        <begin position="403"/>
        <end position="437"/>
    </location>
</feature>
<dbReference type="PANTHER" id="PTHR47926:SF459">
    <property type="entry name" value="PENTATRICOPEPTIDE REPEAT-CONTAINING PROTEIN"/>
    <property type="match status" value="1"/>
</dbReference>
<dbReference type="EMBL" id="CM017323">
    <property type="protein sequence ID" value="KAE8022463.1"/>
    <property type="molecule type" value="Genomic_DNA"/>
</dbReference>
<feature type="repeat" description="PPR" evidence="3">
    <location>
        <begin position="69"/>
        <end position="103"/>
    </location>
</feature>
<dbReference type="Pfam" id="PF20431">
    <property type="entry name" value="E_motif"/>
    <property type="match status" value="1"/>
</dbReference>
<dbReference type="Pfam" id="PF13041">
    <property type="entry name" value="PPR_2"/>
    <property type="match status" value="2"/>
</dbReference>
<evidence type="ECO:0000256" key="1">
    <source>
        <dbReference type="ARBA" id="ARBA00006643"/>
    </source>
</evidence>
<keyword evidence="2" id="KW-0677">Repeat</keyword>
<dbReference type="Pfam" id="PF12854">
    <property type="entry name" value="PPR_1"/>
    <property type="match status" value="1"/>
</dbReference>
<dbReference type="PANTHER" id="PTHR47926">
    <property type="entry name" value="PENTATRICOPEPTIDE REPEAT-CONTAINING PROTEIN"/>
    <property type="match status" value="1"/>
</dbReference>
<dbReference type="PROSITE" id="PS51375">
    <property type="entry name" value="PPR"/>
    <property type="match status" value="5"/>
</dbReference>
<evidence type="ECO:0000256" key="2">
    <source>
        <dbReference type="ARBA" id="ARBA00022737"/>
    </source>
</evidence>
<organism evidence="4 5">
    <name type="scientific">Carpinus fangiana</name>
    <dbReference type="NCBI Taxonomy" id="176857"/>
    <lineage>
        <taxon>Eukaryota</taxon>
        <taxon>Viridiplantae</taxon>
        <taxon>Streptophyta</taxon>
        <taxon>Embryophyta</taxon>
        <taxon>Tracheophyta</taxon>
        <taxon>Spermatophyta</taxon>
        <taxon>Magnoliopsida</taxon>
        <taxon>eudicotyledons</taxon>
        <taxon>Gunneridae</taxon>
        <taxon>Pentapetalae</taxon>
        <taxon>rosids</taxon>
        <taxon>fabids</taxon>
        <taxon>Fagales</taxon>
        <taxon>Betulaceae</taxon>
        <taxon>Carpinus</taxon>
    </lineage>
</organism>
<feature type="repeat" description="PPR" evidence="3">
    <location>
        <begin position="368"/>
        <end position="402"/>
    </location>
</feature>
<dbReference type="Pfam" id="PF01535">
    <property type="entry name" value="PPR"/>
    <property type="match status" value="2"/>
</dbReference>
<name>A0A5N6QY42_9ROSI</name>
<dbReference type="InterPro" id="IPR002885">
    <property type="entry name" value="PPR_rpt"/>
</dbReference>
<reference evidence="4 5" key="1">
    <citation type="submission" date="2019-06" db="EMBL/GenBank/DDBJ databases">
        <title>A chromosomal-level reference genome of Carpinus fangiana (Coryloideae, Betulaceae).</title>
        <authorList>
            <person name="Yang X."/>
            <person name="Wang Z."/>
            <person name="Zhang L."/>
            <person name="Hao G."/>
            <person name="Liu J."/>
            <person name="Yang Y."/>
        </authorList>
    </citation>
    <scope>NUCLEOTIDE SEQUENCE [LARGE SCALE GENOMIC DNA]</scope>
    <source>
        <strain evidence="4">Cfa_2016G</strain>
        <tissue evidence="4">Leaf</tissue>
    </source>
</reference>
<dbReference type="AlphaFoldDB" id="A0A5N6QY42"/>
<evidence type="ECO:0000313" key="4">
    <source>
        <dbReference type="EMBL" id="KAE8022463.1"/>
    </source>
</evidence>
<dbReference type="GO" id="GO:0003723">
    <property type="term" value="F:RNA binding"/>
    <property type="evidence" value="ECO:0007669"/>
    <property type="project" value="InterPro"/>
</dbReference>
<proteinExistence type="inferred from homology"/>
<dbReference type="NCBIfam" id="TIGR00756">
    <property type="entry name" value="PPR"/>
    <property type="match status" value="4"/>
</dbReference>
<dbReference type="FunFam" id="1.25.40.10:FF:000333">
    <property type="entry name" value="Pentatricopeptide repeat-containing protein"/>
    <property type="match status" value="1"/>
</dbReference>